<evidence type="ECO:0000256" key="2">
    <source>
        <dbReference type="ARBA" id="ARBA00008098"/>
    </source>
</evidence>
<dbReference type="InterPro" id="IPR052295">
    <property type="entry name" value="Odorant-binding_protein"/>
</dbReference>
<dbReference type="PANTHER" id="PTHR21066">
    <property type="entry name" value="ODORANT-BINDING PROTEIN 59A-RELATED"/>
    <property type="match status" value="1"/>
</dbReference>
<keyword evidence="5" id="KW-1015">Disulfide bond</keyword>
<keyword evidence="3" id="KW-0813">Transport</keyword>
<proteinExistence type="evidence at transcript level"/>
<dbReference type="AlphaFoldDB" id="M4VNZ9"/>
<evidence type="ECO:0000256" key="6">
    <source>
        <dbReference type="SAM" id="MobiDB-lite"/>
    </source>
</evidence>
<keyword evidence="4" id="KW-0964">Secreted</keyword>
<feature type="region of interest" description="Disordered" evidence="6">
    <location>
        <begin position="207"/>
        <end position="260"/>
    </location>
</feature>
<evidence type="ECO:0000313" key="8">
    <source>
        <dbReference type="EMBL" id="AGI04310.1"/>
    </source>
</evidence>
<evidence type="ECO:0000256" key="1">
    <source>
        <dbReference type="ARBA" id="ARBA00004613"/>
    </source>
</evidence>
<evidence type="ECO:0000256" key="3">
    <source>
        <dbReference type="ARBA" id="ARBA00022448"/>
    </source>
</evidence>
<keyword evidence="7" id="KW-0732">Signal</keyword>
<organism evidence="8">
    <name type="scientific">Aedes albopictus</name>
    <name type="common">Asian tiger mosquito</name>
    <name type="synonym">Stegomyia albopicta</name>
    <dbReference type="NCBI Taxonomy" id="7160"/>
    <lineage>
        <taxon>Eukaryota</taxon>
        <taxon>Metazoa</taxon>
        <taxon>Ecdysozoa</taxon>
        <taxon>Arthropoda</taxon>
        <taxon>Hexapoda</taxon>
        <taxon>Insecta</taxon>
        <taxon>Pterygota</taxon>
        <taxon>Neoptera</taxon>
        <taxon>Endopterygota</taxon>
        <taxon>Diptera</taxon>
        <taxon>Nematocera</taxon>
        <taxon>Culicoidea</taxon>
        <taxon>Culicidae</taxon>
        <taxon>Culicinae</taxon>
        <taxon>Aedini</taxon>
        <taxon>Aedes</taxon>
        <taxon>Stegomyia</taxon>
    </lineage>
</organism>
<sequence>MVSKLWILLAFVGPALAQSDDYYDTNRRSRGNDERCYEHDQFPEPSECCTRPLWINQYLVRPCRFSNVQRDGYRQEHEACSVSCGVYRINMELLNNQVNSVRVFRPARLRAYGDEDWKQTVASALKLCKKRITSMVGNRVREGREAEQCQEANDVFADCLDGQLFLQCPARVFIRTQGCEQAKSHLMEGCPYRSLTHATEKHRNDWYDRNQWNGAGNGGRNDDQYDDDEYEDVNGGRQNRNGGGYNTRNNNDRNRNNGQW</sequence>
<feature type="chain" id="PRO_5004060377" evidence="7">
    <location>
        <begin position="18"/>
        <end position="260"/>
    </location>
</feature>
<accession>M4VNZ9</accession>
<feature type="compositionally biased region" description="Basic and acidic residues" evidence="6">
    <location>
        <begin position="250"/>
        <end position="260"/>
    </location>
</feature>
<dbReference type="VEuPathDB" id="VectorBase:AALC636_016343"/>
<dbReference type="SMR" id="M4VNZ9"/>
<name>M4VNZ9_AEDAL</name>
<reference evidence="8" key="1">
    <citation type="submission" date="2012-12" db="EMBL/GenBank/DDBJ databases">
        <authorList>
            <person name="Deng Y.H."/>
            <person name="Gu J.B."/>
            <person name="Yan H."/>
            <person name="Xu J.B."/>
            <person name="Wu K."/>
            <person name="Tu Z.J."/>
            <person name="James A.A."/>
            <person name="Chen X.G."/>
        </authorList>
    </citation>
    <scope>NUCLEOTIDE SEQUENCE</scope>
    <source>
        <strain evidence="8">BW891220</strain>
    </source>
</reference>
<feature type="signal peptide" evidence="7">
    <location>
        <begin position="1"/>
        <end position="17"/>
    </location>
</feature>
<dbReference type="VEuPathDB" id="VectorBase:AALFPA_060099"/>
<evidence type="ECO:0000256" key="4">
    <source>
        <dbReference type="ARBA" id="ARBA00022525"/>
    </source>
</evidence>
<dbReference type="GO" id="GO:0005576">
    <property type="term" value="C:extracellular region"/>
    <property type="evidence" value="ECO:0007669"/>
    <property type="project" value="UniProtKB-SubCell"/>
</dbReference>
<protein>
    <submittedName>
        <fullName evidence="8">Obp5</fullName>
    </submittedName>
</protein>
<evidence type="ECO:0000256" key="5">
    <source>
        <dbReference type="ARBA" id="ARBA00023157"/>
    </source>
</evidence>
<dbReference type="VEuPathDB" id="VectorBase:AALF026669"/>
<comment type="similarity">
    <text evidence="2">Belongs to the PBP/GOBP family.</text>
</comment>
<reference evidence="8" key="2">
    <citation type="journal article" date="2013" name="PLoS ONE">
        <title>Molecular and Functional Characterization of Odorant-Binding Protein Genes in an Invasive Vector Mosquito, Aedes albopictus.</title>
        <authorList>
            <person name="Deng Y."/>
            <person name="Yan H."/>
            <person name="Gu J."/>
            <person name="Xu J."/>
            <person name="Wu K."/>
            <person name="Tu Z."/>
            <person name="James A.A."/>
            <person name="Chen X."/>
        </authorList>
    </citation>
    <scope>NUCLEOTIDE SEQUENCE</scope>
    <source>
        <strain evidence="8">BW891220</strain>
    </source>
</reference>
<dbReference type="EMBL" id="KC405539">
    <property type="protein sequence ID" value="AGI04310.1"/>
    <property type="molecule type" value="mRNA"/>
</dbReference>
<evidence type="ECO:0000256" key="7">
    <source>
        <dbReference type="SAM" id="SignalP"/>
    </source>
</evidence>
<dbReference type="Gene3D" id="1.10.238.270">
    <property type="match status" value="1"/>
</dbReference>
<comment type="subcellular location">
    <subcellularLocation>
        <location evidence="1">Secreted</location>
    </subcellularLocation>
</comment>
<dbReference type="PANTHER" id="PTHR21066:SF3">
    <property type="entry name" value="IP02236P"/>
    <property type="match status" value="1"/>
</dbReference>